<dbReference type="PANTHER" id="PTHR45008:SF1">
    <property type="entry name" value="PTS SYSTEM GLUCOSE-SPECIFIC EIIA COMPONENT"/>
    <property type="match status" value="1"/>
</dbReference>
<protein>
    <submittedName>
        <fullName evidence="8">PTS glucose transporter subunit IIA</fullName>
    </submittedName>
</protein>
<reference evidence="8 9" key="1">
    <citation type="submission" date="2019-09" db="EMBL/GenBank/DDBJ databases">
        <title>Whole genome sequences of isolates from the Mars Exploration Rovers.</title>
        <authorList>
            <person name="Seuylemezian A."/>
            <person name="Vaishampayan P."/>
        </authorList>
    </citation>
    <scope>NUCLEOTIDE SEQUENCE [LARGE SCALE GENOMIC DNA]</scope>
    <source>
        <strain evidence="8 9">MER_TA_151</strain>
    </source>
</reference>
<evidence type="ECO:0000256" key="4">
    <source>
        <dbReference type="ARBA" id="ARBA00022679"/>
    </source>
</evidence>
<evidence type="ECO:0000259" key="7">
    <source>
        <dbReference type="PROSITE" id="PS51093"/>
    </source>
</evidence>
<keyword evidence="6" id="KW-0418">Kinase</keyword>
<dbReference type="InterPro" id="IPR001127">
    <property type="entry name" value="PTS_EIIA_1_perm"/>
</dbReference>
<evidence type="ECO:0000256" key="2">
    <source>
        <dbReference type="ARBA" id="ARBA00022448"/>
    </source>
</evidence>
<dbReference type="NCBIfam" id="TIGR00830">
    <property type="entry name" value="PTBA"/>
    <property type="match status" value="1"/>
</dbReference>
<organism evidence="8 9">
    <name type="scientific">Niallia endozanthoxylica</name>
    <dbReference type="NCBI Taxonomy" id="2036016"/>
    <lineage>
        <taxon>Bacteria</taxon>
        <taxon>Bacillati</taxon>
        <taxon>Bacillota</taxon>
        <taxon>Bacilli</taxon>
        <taxon>Bacillales</taxon>
        <taxon>Bacillaceae</taxon>
        <taxon>Niallia</taxon>
    </lineage>
</organism>
<dbReference type="FunFam" id="2.70.70.10:FF:000001">
    <property type="entry name" value="PTS system glucose-specific IIA component"/>
    <property type="match status" value="1"/>
</dbReference>
<dbReference type="Pfam" id="PF00358">
    <property type="entry name" value="PTS_EIIA_1"/>
    <property type="match status" value="1"/>
</dbReference>
<keyword evidence="9" id="KW-1185">Reference proteome</keyword>
<dbReference type="PANTHER" id="PTHR45008">
    <property type="entry name" value="PTS SYSTEM GLUCOSE-SPECIFIC EIIA COMPONENT"/>
    <property type="match status" value="1"/>
</dbReference>
<keyword evidence="5" id="KW-0598">Phosphotransferase system</keyword>
<dbReference type="GO" id="GO:0016301">
    <property type="term" value="F:kinase activity"/>
    <property type="evidence" value="ECO:0007669"/>
    <property type="project" value="UniProtKB-KW"/>
</dbReference>
<dbReference type="Proteomes" id="UP000326671">
    <property type="component" value="Unassembled WGS sequence"/>
</dbReference>
<dbReference type="InterPro" id="IPR050890">
    <property type="entry name" value="PTS_EIIA_component"/>
</dbReference>
<feature type="domain" description="PTS EIIA type-1" evidence="7">
    <location>
        <begin position="34"/>
        <end position="138"/>
    </location>
</feature>
<evidence type="ECO:0000313" key="9">
    <source>
        <dbReference type="Proteomes" id="UP000326671"/>
    </source>
</evidence>
<dbReference type="Gene3D" id="2.70.70.10">
    <property type="entry name" value="Glucose Permease (Domain IIA)"/>
    <property type="match status" value="1"/>
</dbReference>
<proteinExistence type="predicted"/>
<evidence type="ECO:0000256" key="5">
    <source>
        <dbReference type="ARBA" id="ARBA00022683"/>
    </source>
</evidence>
<evidence type="ECO:0000256" key="1">
    <source>
        <dbReference type="ARBA" id="ARBA00004496"/>
    </source>
</evidence>
<dbReference type="SUPFAM" id="SSF51261">
    <property type="entry name" value="Duplicated hybrid motif"/>
    <property type="match status" value="1"/>
</dbReference>
<dbReference type="InterPro" id="IPR011055">
    <property type="entry name" value="Dup_hybrid_motif"/>
</dbReference>
<sequence length="166" mass="17865">MFKSLFGKKEKAAAMENVVSPMTGKVVKLEEVPDPVFSQKMMGDGMAVEPTEGVVVSPIDGEIAQIFPTKHAVGIRGNNGLEILIHIGMETVAMKGEGFEGHVAEGDKVKAGDKLVTFNLDLVKEKAESIISPVVITNFDSVASLTKSEESSVTREKSVLFQVKMK</sequence>
<dbReference type="RefSeq" id="WP_150437968.1">
    <property type="nucleotide sequence ID" value="NZ_VYKL01000002.1"/>
</dbReference>
<comment type="caution">
    <text evidence="8">The sequence shown here is derived from an EMBL/GenBank/DDBJ whole genome shotgun (WGS) entry which is preliminary data.</text>
</comment>
<dbReference type="OrthoDB" id="92465at2"/>
<dbReference type="PROSITE" id="PS00371">
    <property type="entry name" value="PTS_EIIA_TYPE_1_HIS"/>
    <property type="match status" value="1"/>
</dbReference>
<keyword evidence="2" id="KW-0813">Transport</keyword>
<keyword evidence="4" id="KW-0808">Transferase</keyword>
<dbReference type="EMBL" id="VYKL01000002">
    <property type="protein sequence ID" value="KAA9032434.1"/>
    <property type="molecule type" value="Genomic_DNA"/>
</dbReference>
<dbReference type="PROSITE" id="PS51093">
    <property type="entry name" value="PTS_EIIA_TYPE_1"/>
    <property type="match status" value="1"/>
</dbReference>
<evidence type="ECO:0000313" key="8">
    <source>
        <dbReference type="EMBL" id="KAA9032434.1"/>
    </source>
</evidence>
<evidence type="ECO:0000256" key="3">
    <source>
        <dbReference type="ARBA" id="ARBA00022597"/>
    </source>
</evidence>
<comment type="subcellular location">
    <subcellularLocation>
        <location evidence="1">Cytoplasm</location>
    </subcellularLocation>
</comment>
<dbReference type="GO" id="GO:0005737">
    <property type="term" value="C:cytoplasm"/>
    <property type="evidence" value="ECO:0007669"/>
    <property type="project" value="UniProtKB-SubCell"/>
</dbReference>
<dbReference type="AlphaFoldDB" id="A0A5J5I8S7"/>
<keyword evidence="3 8" id="KW-0762">Sugar transport</keyword>
<evidence type="ECO:0000256" key="6">
    <source>
        <dbReference type="ARBA" id="ARBA00022777"/>
    </source>
</evidence>
<gene>
    <name evidence="8" type="ORF">F4V44_00165</name>
</gene>
<dbReference type="GO" id="GO:0009401">
    <property type="term" value="P:phosphoenolpyruvate-dependent sugar phosphotransferase system"/>
    <property type="evidence" value="ECO:0007669"/>
    <property type="project" value="UniProtKB-KW"/>
</dbReference>
<accession>A0A5J5I8S7</accession>
<name>A0A5J5I8S7_9BACI</name>